<accession>A0ABU3D712</accession>
<evidence type="ECO:0000313" key="2">
    <source>
        <dbReference type="Proteomes" id="UP001262582"/>
    </source>
</evidence>
<organism evidence="1 2">
    <name type="scientific">Autumnicola musiva</name>
    <dbReference type="NCBI Taxonomy" id="3075589"/>
    <lineage>
        <taxon>Bacteria</taxon>
        <taxon>Pseudomonadati</taxon>
        <taxon>Bacteroidota</taxon>
        <taxon>Flavobacteriia</taxon>
        <taxon>Flavobacteriales</taxon>
        <taxon>Flavobacteriaceae</taxon>
        <taxon>Autumnicola</taxon>
    </lineage>
</organism>
<dbReference type="RefSeq" id="WP_311503665.1">
    <property type="nucleotide sequence ID" value="NZ_JAVRHK010000008.1"/>
</dbReference>
<gene>
    <name evidence="1" type="ORF">RM539_12115</name>
</gene>
<reference evidence="1 2" key="1">
    <citation type="submission" date="2023-09" db="EMBL/GenBank/DDBJ databases">
        <authorList>
            <person name="Rey-Velasco X."/>
        </authorList>
    </citation>
    <scope>NUCLEOTIDE SEQUENCE [LARGE SCALE GENOMIC DNA]</scope>
    <source>
        <strain evidence="1 2">F117</strain>
    </source>
</reference>
<dbReference type="EMBL" id="JAVRHK010000008">
    <property type="protein sequence ID" value="MDT0677323.1"/>
    <property type="molecule type" value="Genomic_DNA"/>
</dbReference>
<dbReference type="InterPro" id="IPR025316">
    <property type="entry name" value="DUF4221"/>
</dbReference>
<sequence length="380" mass="43973">MKKVIFLILISLTISCKNDNSNDQVLMTSSAENDALLNIVDTVNIPLGMKEYYASLQNHIVKRGDSTYLYRENGLNKTVDVYNWNSKVKEESLSFQGVERFGGSPVLPLAGDSILIGTLGGEIILALRDSLLCSTEPEKELQQLRFYAKNPFKPVKIENEIFMYVPPNSRQSDPEFRNRPLIASYNLETTETRTLNIHYPEYFTQNCWSEHQFPPSFTKNSKNQLVFSFQTGSPLYIYDVAKDSVIEKRNTAESSHVSEIIPYKDCDFQDVTKYFKYLKSTARYRSIIYDEYRNIYYRLVSLPTEENRDGQRNHDILAPLSIMVLDENLNKIMEKRLPNKTYDPNDFFITESGLWISTNNEGSDFFNENTLSYALFEFDT</sequence>
<proteinExistence type="predicted"/>
<keyword evidence="2" id="KW-1185">Reference proteome</keyword>
<dbReference type="PROSITE" id="PS51257">
    <property type="entry name" value="PROKAR_LIPOPROTEIN"/>
    <property type="match status" value="1"/>
</dbReference>
<protein>
    <submittedName>
        <fullName evidence="1">DUF4221 family protein</fullName>
    </submittedName>
</protein>
<dbReference type="Proteomes" id="UP001262582">
    <property type="component" value="Unassembled WGS sequence"/>
</dbReference>
<name>A0ABU3D712_9FLAO</name>
<dbReference type="Pfam" id="PF13970">
    <property type="entry name" value="DUF4221"/>
    <property type="match status" value="1"/>
</dbReference>
<comment type="caution">
    <text evidence="1">The sequence shown here is derived from an EMBL/GenBank/DDBJ whole genome shotgun (WGS) entry which is preliminary data.</text>
</comment>
<evidence type="ECO:0000313" key="1">
    <source>
        <dbReference type="EMBL" id="MDT0677323.1"/>
    </source>
</evidence>